<dbReference type="EMBL" id="LXQA011100022">
    <property type="protein sequence ID" value="MCI84816.1"/>
    <property type="molecule type" value="Genomic_DNA"/>
</dbReference>
<dbReference type="AlphaFoldDB" id="A0A392V933"/>
<protein>
    <submittedName>
        <fullName evidence="1">Uncharacterized protein</fullName>
    </submittedName>
</protein>
<feature type="non-terminal residue" evidence="1">
    <location>
        <position position="1"/>
    </location>
</feature>
<evidence type="ECO:0000313" key="1">
    <source>
        <dbReference type="EMBL" id="MCI84816.1"/>
    </source>
</evidence>
<sequence>GSSGDRRRKAATKLAWCRLATAAENGGSKRTHVSKPTAEESSSCLATYNFTRRQCIL</sequence>
<keyword evidence="2" id="KW-1185">Reference proteome</keyword>
<dbReference type="Proteomes" id="UP000265520">
    <property type="component" value="Unassembled WGS sequence"/>
</dbReference>
<name>A0A392V933_9FABA</name>
<evidence type="ECO:0000313" key="2">
    <source>
        <dbReference type="Proteomes" id="UP000265520"/>
    </source>
</evidence>
<accession>A0A392V933</accession>
<comment type="caution">
    <text evidence="1">The sequence shown here is derived from an EMBL/GenBank/DDBJ whole genome shotgun (WGS) entry which is preliminary data.</text>
</comment>
<reference evidence="1 2" key="1">
    <citation type="journal article" date="2018" name="Front. Plant Sci.">
        <title>Red Clover (Trifolium pratense) and Zigzag Clover (T. medium) - A Picture of Genomic Similarities and Differences.</title>
        <authorList>
            <person name="Dluhosova J."/>
            <person name="Istvanek J."/>
            <person name="Nedelnik J."/>
            <person name="Repkova J."/>
        </authorList>
    </citation>
    <scope>NUCLEOTIDE SEQUENCE [LARGE SCALE GENOMIC DNA]</scope>
    <source>
        <strain evidence="2">cv. 10/8</strain>
        <tissue evidence="1">Leaf</tissue>
    </source>
</reference>
<organism evidence="1 2">
    <name type="scientific">Trifolium medium</name>
    <dbReference type="NCBI Taxonomy" id="97028"/>
    <lineage>
        <taxon>Eukaryota</taxon>
        <taxon>Viridiplantae</taxon>
        <taxon>Streptophyta</taxon>
        <taxon>Embryophyta</taxon>
        <taxon>Tracheophyta</taxon>
        <taxon>Spermatophyta</taxon>
        <taxon>Magnoliopsida</taxon>
        <taxon>eudicotyledons</taxon>
        <taxon>Gunneridae</taxon>
        <taxon>Pentapetalae</taxon>
        <taxon>rosids</taxon>
        <taxon>fabids</taxon>
        <taxon>Fabales</taxon>
        <taxon>Fabaceae</taxon>
        <taxon>Papilionoideae</taxon>
        <taxon>50 kb inversion clade</taxon>
        <taxon>NPAAA clade</taxon>
        <taxon>Hologalegina</taxon>
        <taxon>IRL clade</taxon>
        <taxon>Trifolieae</taxon>
        <taxon>Trifolium</taxon>
    </lineage>
</organism>
<proteinExistence type="predicted"/>